<protein>
    <recommendedName>
        <fullName evidence="5">Complex 1 LYR protein domain-containing protein</fullName>
    </recommendedName>
</protein>
<evidence type="ECO:0000259" key="5">
    <source>
        <dbReference type="Pfam" id="PF05347"/>
    </source>
</evidence>
<dbReference type="EMBL" id="MCFD01000007">
    <property type="protein sequence ID" value="ORX69565.1"/>
    <property type="molecule type" value="Genomic_DNA"/>
</dbReference>
<evidence type="ECO:0000256" key="3">
    <source>
        <dbReference type="ARBA" id="ARBA00023186"/>
    </source>
</evidence>
<proteinExistence type="inferred from homology"/>
<accession>A0A1Y1W853</accession>
<keyword evidence="7" id="KW-1185">Reference proteome</keyword>
<evidence type="ECO:0000313" key="6">
    <source>
        <dbReference type="EMBL" id="ORX69565.1"/>
    </source>
</evidence>
<keyword evidence="2" id="KW-0496">Mitochondrion</keyword>
<dbReference type="OrthoDB" id="273010at2759"/>
<evidence type="ECO:0000313" key="7">
    <source>
        <dbReference type="Proteomes" id="UP000193922"/>
    </source>
</evidence>
<comment type="caution">
    <text evidence="6">The sequence shown here is derived from an EMBL/GenBank/DDBJ whole genome shotgun (WGS) entry which is preliminary data.</text>
</comment>
<evidence type="ECO:0000256" key="1">
    <source>
        <dbReference type="ARBA" id="ARBA00004305"/>
    </source>
</evidence>
<dbReference type="GO" id="GO:0034553">
    <property type="term" value="P:mitochondrial respiratory chain complex II assembly"/>
    <property type="evidence" value="ECO:0007669"/>
    <property type="project" value="InterPro"/>
</dbReference>
<evidence type="ECO:0000256" key="2">
    <source>
        <dbReference type="ARBA" id="ARBA00023128"/>
    </source>
</evidence>
<dbReference type="InterPro" id="IPR008011">
    <property type="entry name" value="Complex1_LYR_dom"/>
</dbReference>
<gene>
    <name evidence="6" type="ORF">DL89DRAFT_267752</name>
</gene>
<dbReference type="Pfam" id="PF05347">
    <property type="entry name" value="Complex1_LYR"/>
    <property type="match status" value="1"/>
</dbReference>
<feature type="domain" description="Complex 1 LYR protein" evidence="5">
    <location>
        <begin position="13"/>
        <end position="72"/>
    </location>
</feature>
<dbReference type="GeneID" id="63804299"/>
<reference evidence="6 7" key="1">
    <citation type="submission" date="2016-07" db="EMBL/GenBank/DDBJ databases">
        <title>Pervasive Adenine N6-methylation of Active Genes in Fungi.</title>
        <authorList>
            <consortium name="DOE Joint Genome Institute"/>
            <person name="Mondo S.J."/>
            <person name="Dannebaum R.O."/>
            <person name="Kuo R.C."/>
            <person name="Labutti K."/>
            <person name="Haridas S."/>
            <person name="Kuo A."/>
            <person name="Salamov A."/>
            <person name="Ahrendt S.R."/>
            <person name="Lipzen A."/>
            <person name="Sullivan W."/>
            <person name="Andreopoulos W.B."/>
            <person name="Clum A."/>
            <person name="Lindquist E."/>
            <person name="Daum C."/>
            <person name="Ramamoorthy G.K."/>
            <person name="Gryganskyi A."/>
            <person name="Culley D."/>
            <person name="Magnuson J.K."/>
            <person name="James T.Y."/>
            <person name="O'Malley M.A."/>
            <person name="Stajich J.E."/>
            <person name="Spatafora J.W."/>
            <person name="Visel A."/>
            <person name="Grigoriev I.V."/>
        </authorList>
    </citation>
    <scope>NUCLEOTIDE SEQUENCE [LARGE SCALE GENOMIC DNA]</scope>
    <source>
        <strain evidence="6 7">ATCC 12442</strain>
    </source>
</reference>
<dbReference type="AlphaFoldDB" id="A0A1Y1W853"/>
<name>A0A1Y1W853_9FUNG</name>
<dbReference type="CDD" id="cd20268">
    <property type="entry name" value="Complex1_LYR_SDHAF1_LYRM8"/>
    <property type="match status" value="1"/>
</dbReference>
<sequence>MSAPRKLSGLQKDVLRLYRDCLRAVRTKPEEAQPRFYAFTRREFEKNIGSMKRTDVKAIEYLMRIGRRRLEQYRNPNVRDIGQG</sequence>
<dbReference type="InterPro" id="IPR045295">
    <property type="entry name" value="Complex1_LYR_SDHAF1_LYRM8"/>
</dbReference>
<comment type="subcellular location">
    <subcellularLocation>
        <location evidence="1">Mitochondrion matrix</location>
    </subcellularLocation>
</comment>
<keyword evidence="3" id="KW-0143">Chaperone</keyword>
<evidence type="ECO:0000256" key="4">
    <source>
        <dbReference type="ARBA" id="ARBA00025715"/>
    </source>
</evidence>
<dbReference type="STRING" id="61395.A0A1Y1W853"/>
<dbReference type="PANTHER" id="PTHR13675">
    <property type="entry name" value="LYR MOTIF-CONTAINING PROTEIN 2"/>
    <property type="match status" value="1"/>
</dbReference>
<organism evidence="6 7">
    <name type="scientific">Linderina pennispora</name>
    <dbReference type="NCBI Taxonomy" id="61395"/>
    <lineage>
        <taxon>Eukaryota</taxon>
        <taxon>Fungi</taxon>
        <taxon>Fungi incertae sedis</taxon>
        <taxon>Zoopagomycota</taxon>
        <taxon>Kickxellomycotina</taxon>
        <taxon>Kickxellomycetes</taxon>
        <taxon>Kickxellales</taxon>
        <taxon>Kickxellaceae</taxon>
        <taxon>Linderina</taxon>
    </lineage>
</organism>
<dbReference type="RefSeq" id="XP_040743253.1">
    <property type="nucleotide sequence ID" value="XM_040887651.1"/>
</dbReference>
<dbReference type="Proteomes" id="UP000193922">
    <property type="component" value="Unassembled WGS sequence"/>
</dbReference>
<dbReference type="GO" id="GO:0005759">
    <property type="term" value="C:mitochondrial matrix"/>
    <property type="evidence" value="ECO:0007669"/>
    <property type="project" value="UniProtKB-SubCell"/>
</dbReference>
<comment type="similarity">
    <text evidence="4">Belongs to the complex I LYR family. SDHAF1 subfamily.</text>
</comment>
<dbReference type="PANTHER" id="PTHR13675:SF1">
    <property type="entry name" value="SUCCINATE DEHYDROGENASE ASSEMBLY FACTOR 1, MITOCHONDRIAL"/>
    <property type="match status" value="1"/>
</dbReference>